<feature type="compositionally biased region" description="Polar residues" evidence="1">
    <location>
        <begin position="64"/>
        <end position="80"/>
    </location>
</feature>
<dbReference type="InterPro" id="IPR002559">
    <property type="entry name" value="Transposase_11"/>
</dbReference>
<keyword evidence="2" id="KW-0812">Transmembrane</keyword>
<gene>
    <name evidence="4" type="ORF">DLD82_01390</name>
</gene>
<dbReference type="GeneID" id="97609267"/>
<keyword evidence="2" id="KW-1133">Transmembrane helix</keyword>
<keyword evidence="5" id="KW-1185">Reference proteome</keyword>
<organism evidence="4 5">
    <name type="scientific">Methanospirillum stamsii</name>
    <dbReference type="NCBI Taxonomy" id="1277351"/>
    <lineage>
        <taxon>Archaea</taxon>
        <taxon>Methanobacteriati</taxon>
        <taxon>Methanobacteriota</taxon>
        <taxon>Stenosarchaea group</taxon>
        <taxon>Methanomicrobia</taxon>
        <taxon>Methanomicrobiales</taxon>
        <taxon>Methanospirillaceae</taxon>
        <taxon>Methanospirillum</taxon>
    </lineage>
</organism>
<dbReference type="SUPFAM" id="SSF53098">
    <property type="entry name" value="Ribonuclease H-like"/>
    <property type="match status" value="1"/>
</dbReference>
<keyword evidence="2" id="KW-0472">Membrane</keyword>
<dbReference type="AlphaFoldDB" id="A0A2V2N872"/>
<dbReference type="Pfam" id="PF01609">
    <property type="entry name" value="DDE_Tnp_1"/>
    <property type="match status" value="1"/>
</dbReference>
<comment type="caution">
    <text evidence="4">The sequence shown here is derived from an EMBL/GenBank/DDBJ whole genome shotgun (WGS) entry which is preliminary data.</text>
</comment>
<dbReference type="RefSeq" id="WP_109939309.1">
    <property type="nucleotide sequence ID" value="NZ_CP176366.1"/>
</dbReference>
<evidence type="ECO:0000256" key="1">
    <source>
        <dbReference type="SAM" id="MobiDB-lite"/>
    </source>
</evidence>
<evidence type="ECO:0000259" key="3">
    <source>
        <dbReference type="Pfam" id="PF01609"/>
    </source>
</evidence>
<dbReference type="GO" id="GO:0004803">
    <property type="term" value="F:transposase activity"/>
    <property type="evidence" value="ECO:0007669"/>
    <property type="project" value="InterPro"/>
</dbReference>
<accession>A0A2V2N872</accession>
<dbReference type="InterPro" id="IPR012337">
    <property type="entry name" value="RNaseH-like_sf"/>
</dbReference>
<dbReference type="EMBL" id="QGMZ01000004">
    <property type="protein sequence ID" value="PWR76174.1"/>
    <property type="molecule type" value="Genomic_DNA"/>
</dbReference>
<feature type="transmembrane region" description="Helical" evidence="2">
    <location>
        <begin position="407"/>
        <end position="428"/>
    </location>
</feature>
<proteinExistence type="predicted"/>
<name>A0A2V2N872_9EURY</name>
<evidence type="ECO:0000313" key="4">
    <source>
        <dbReference type="EMBL" id="PWR76174.1"/>
    </source>
</evidence>
<dbReference type="PANTHER" id="PTHR34614:SF2">
    <property type="entry name" value="TRANSPOSASE IS4-LIKE DOMAIN-CONTAINING PROTEIN"/>
    <property type="match status" value="1"/>
</dbReference>
<feature type="region of interest" description="Disordered" evidence="1">
    <location>
        <begin position="59"/>
        <end position="80"/>
    </location>
</feature>
<evidence type="ECO:0000256" key="2">
    <source>
        <dbReference type="SAM" id="Phobius"/>
    </source>
</evidence>
<protein>
    <recommendedName>
        <fullName evidence="3">Transposase IS4-like domain-containing protein</fullName>
    </recommendedName>
</protein>
<dbReference type="OrthoDB" id="136106at2157"/>
<feature type="domain" description="Transposase IS4-like" evidence="3">
    <location>
        <begin position="196"/>
        <end position="420"/>
    </location>
</feature>
<evidence type="ECO:0000313" key="5">
    <source>
        <dbReference type="Proteomes" id="UP000245934"/>
    </source>
</evidence>
<dbReference type="PANTHER" id="PTHR34614">
    <property type="match status" value="1"/>
</dbReference>
<dbReference type="Proteomes" id="UP000245934">
    <property type="component" value="Unassembled WGS sequence"/>
</dbReference>
<dbReference type="GO" id="GO:0006313">
    <property type="term" value="P:DNA transposition"/>
    <property type="evidence" value="ECO:0007669"/>
    <property type="project" value="InterPro"/>
</dbReference>
<dbReference type="GO" id="GO:0003677">
    <property type="term" value="F:DNA binding"/>
    <property type="evidence" value="ECO:0007669"/>
    <property type="project" value="InterPro"/>
</dbReference>
<reference evidence="4 5" key="1">
    <citation type="submission" date="2018-05" db="EMBL/GenBank/DDBJ databases">
        <title>Draft genome of Methanospirillum stamsii Pt1.</title>
        <authorList>
            <person name="Dueholm M.S."/>
            <person name="Nielsen P.H."/>
            <person name="Bakmann L.F."/>
            <person name="Otzen D.E."/>
        </authorList>
    </citation>
    <scope>NUCLEOTIDE SEQUENCE [LARGE SCALE GENOMIC DNA]</scope>
    <source>
        <strain evidence="4 5">Pt1</strain>
    </source>
</reference>
<sequence length="481" mass="55820">METWATEWLAEERRKGKQCLEIKYIQGKPYVYYSTSTYDRDTKKTKKISKYIGRLTPDRGLLTKGSTRPSQNTTSQSSTLPRAKSVFEYGNARLLGDEFKDMIPVLKEAFPEHWEEIIAFVFTRISGYLPLKRIKSTWEKLDNVLKISPNCSPKNLSMTLKSIGDDKIGQDMVFKHLWQENHHLIYDLSFVFSLSDNLTFAEWGRNHNEISLPQVNVALFSGLETGLPVMIRVIPGSVKDVKTLLPSMDEIKLNDAILIVDRGFVSDEVLDGIFDRNCSAVVPQRRNSNWYNTRIHLTDRFIYHKRLIRGGKREIDGKILYLFEDKDLELEENKTLFELVEKGNITPEEAKIREKKAGRILFVSNLDKSPQEIYELYKTRDLVERHFDTLKNEIQADVLYLGDRSAVFGHLFIGFLCLYLYCKLMILIKREGLTAEYSPKDVLLAFSKVMRITYDGFDQVTEVPKKVRELEKKLKLNLFPN</sequence>